<keyword evidence="5" id="KW-1185">Reference proteome</keyword>
<keyword evidence="2" id="KW-0472">Membrane</keyword>
<dbReference type="SUPFAM" id="SSF52540">
    <property type="entry name" value="P-loop containing nucleoside triphosphate hydrolases"/>
    <property type="match status" value="1"/>
</dbReference>
<evidence type="ECO:0000313" key="5">
    <source>
        <dbReference type="Proteomes" id="UP000292118"/>
    </source>
</evidence>
<protein>
    <submittedName>
        <fullName evidence="4">MinD/ParA family protein</fullName>
    </submittedName>
</protein>
<feature type="compositionally biased region" description="Low complexity" evidence="1">
    <location>
        <begin position="444"/>
        <end position="466"/>
    </location>
</feature>
<keyword evidence="2" id="KW-0812">Transmembrane</keyword>
<dbReference type="InterPro" id="IPR027417">
    <property type="entry name" value="P-loop_NTPase"/>
</dbReference>
<dbReference type="InterPro" id="IPR050625">
    <property type="entry name" value="ParA/MinD_ATPase"/>
</dbReference>
<accession>A0A4P6F025</accession>
<evidence type="ECO:0000259" key="3">
    <source>
        <dbReference type="Pfam" id="PF01656"/>
    </source>
</evidence>
<feature type="transmembrane region" description="Helical" evidence="2">
    <location>
        <begin position="249"/>
        <end position="267"/>
    </location>
</feature>
<dbReference type="GO" id="GO:0051782">
    <property type="term" value="P:negative regulation of cell division"/>
    <property type="evidence" value="ECO:0007669"/>
    <property type="project" value="TreeGrafter"/>
</dbReference>
<feature type="transmembrane region" description="Helical" evidence="2">
    <location>
        <begin position="175"/>
        <end position="200"/>
    </location>
</feature>
<dbReference type="GO" id="GO:0005524">
    <property type="term" value="F:ATP binding"/>
    <property type="evidence" value="ECO:0007669"/>
    <property type="project" value="TreeGrafter"/>
</dbReference>
<feature type="region of interest" description="Disordered" evidence="1">
    <location>
        <begin position="520"/>
        <end position="565"/>
    </location>
</feature>
<dbReference type="EMBL" id="CP035493">
    <property type="protein sequence ID" value="QAY69080.1"/>
    <property type="molecule type" value="Genomic_DNA"/>
</dbReference>
<evidence type="ECO:0000256" key="1">
    <source>
        <dbReference type="SAM" id="MobiDB-lite"/>
    </source>
</evidence>
<dbReference type="Pfam" id="PF01656">
    <property type="entry name" value="CbiA"/>
    <property type="match status" value="1"/>
</dbReference>
<dbReference type="AlphaFoldDB" id="A0A4P6F025"/>
<dbReference type="OrthoDB" id="4640801at2"/>
<feature type="region of interest" description="Disordered" evidence="1">
    <location>
        <begin position="437"/>
        <end position="466"/>
    </location>
</feature>
<feature type="domain" description="CobQ/CobB/MinD/ParA nucleotide binding" evidence="3">
    <location>
        <begin position="634"/>
        <end position="724"/>
    </location>
</feature>
<dbReference type="Gene3D" id="3.40.50.300">
    <property type="entry name" value="P-loop containing nucleotide triphosphate hydrolases"/>
    <property type="match status" value="1"/>
</dbReference>
<feature type="compositionally biased region" description="Low complexity" evidence="1">
    <location>
        <begin position="533"/>
        <end position="561"/>
    </location>
</feature>
<evidence type="ECO:0000313" key="4">
    <source>
        <dbReference type="EMBL" id="QAY69080.1"/>
    </source>
</evidence>
<dbReference type="GO" id="GO:0016887">
    <property type="term" value="F:ATP hydrolysis activity"/>
    <property type="evidence" value="ECO:0007669"/>
    <property type="project" value="TreeGrafter"/>
</dbReference>
<feature type="transmembrane region" description="Helical" evidence="2">
    <location>
        <begin position="391"/>
        <end position="416"/>
    </location>
</feature>
<dbReference type="Proteomes" id="UP000292118">
    <property type="component" value="Chromosome"/>
</dbReference>
<dbReference type="GO" id="GO:0005829">
    <property type="term" value="C:cytosol"/>
    <property type="evidence" value="ECO:0007669"/>
    <property type="project" value="TreeGrafter"/>
</dbReference>
<sequence length="882" mass="91737">MSTTIGVDEHRWARPVGTTLLGEVAGSGLKAPAFLVRRPDGQVVQVSALVNTVLARLDPRRTPAQVADAVSVSYGRTLTVEGLDLLVSVKLAPVGLADDAAHDAGAGARGRARKAPTANPLLSLTMRGTLVPAGVVRRLARVLAPTFRPVVVALVLAAWVAVDVMILADAQVIDALAVVLQTPVVMVGIFALTTLCALVHELGHAAACSYGGATPGRIGVGVYLVAPAFFTNVTDSYRLGRGGRLRTDLGGLYFTVWCLLAVGTAQLVTDSPVLLVVLVLMHVEAFEQLLPAVRLDGYFVLTDLAGVPDLFARIGPVLRSVVPGRPVDPRVADMRPGARRAVTAWVLCVVPLLAAGVVWLVLNLPALTSTAVDAVTHQWSLLSAAWSAHDVAAVLVGIVSLALLAVPVAGLAALAVRTLQSGAALGRRLLTARRPRRQIMDSTLTPGTAPGAHAAPAAGPGDVPDLPASAQGFDLLAALSRSASVLQAPAPWAPAAPGLSAAAPGLNAVAGLEIPRYVPEPEPELVRGPDPAPAAGKPAAEPPAGEAAEPPAGEAAEPPAADVFDPTRLSGLTAAELTDETVLGAPRRLATTGWRKAVRTGTHGAVALGPGRSEVRRDTLHDRVRAPIDGTRRVVVMSRKGGVGKTSVTVGLGATFATLRGDRVVAVDANPDAGNLANRIAGDCDRTITDLIHDAGAVDSFATMRRYTSQCPESRLEVLASDDDARITQALDRAAYRKVVGVLDHFYNLVLLDTGTGILDSANQGLLAEADELVLVLRPALDGARAGAQTLDWLEEHGYPELVRTAVVVLNGVTEAADPAVHVIRDHFAQRCAHVVVVPWDKTLQAGGHTTLAALQPRTREAFMEVAAALADSFHTSPRAVR</sequence>
<gene>
    <name evidence="4" type="ORF">ET471_02655</name>
</gene>
<feature type="transmembrane region" description="Helical" evidence="2">
    <location>
        <begin position="342"/>
        <end position="362"/>
    </location>
</feature>
<reference evidence="4 5" key="1">
    <citation type="submission" date="2019-01" db="EMBL/GenBank/DDBJ databases">
        <title>Genome sequencing of strain FW10M-9.</title>
        <authorList>
            <person name="Heo J."/>
            <person name="Kim S.-J."/>
            <person name="Kim J.-S."/>
            <person name="Hong S.-B."/>
            <person name="Kwon S.-W."/>
        </authorList>
    </citation>
    <scope>NUCLEOTIDE SEQUENCE [LARGE SCALE GENOMIC DNA]</scope>
    <source>
        <strain evidence="4 5">FW10M-9</strain>
    </source>
</reference>
<dbReference type="PANTHER" id="PTHR43384">
    <property type="entry name" value="SEPTUM SITE-DETERMINING PROTEIN MIND HOMOLOG, CHLOROPLASTIC-RELATED"/>
    <property type="match status" value="1"/>
</dbReference>
<dbReference type="RefSeq" id="WP_129186480.1">
    <property type="nucleotide sequence ID" value="NZ_CP035493.1"/>
</dbReference>
<feature type="transmembrane region" description="Helical" evidence="2">
    <location>
        <begin position="147"/>
        <end position="168"/>
    </location>
</feature>
<dbReference type="GO" id="GO:0009898">
    <property type="term" value="C:cytoplasmic side of plasma membrane"/>
    <property type="evidence" value="ECO:0007669"/>
    <property type="project" value="TreeGrafter"/>
</dbReference>
<evidence type="ECO:0000256" key="2">
    <source>
        <dbReference type="SAM" id="Phobius"/>
    </source>
</evidence>
<dbReference type="KEGG" id="xya:ET471_02655"/>
<dbReference type="InterPro" id="IPR002586">
    <property type="entry name" value="CobQ/CobB/MinD/ParA_Nub-bd_dom"/>
</dbReference>
<proteinExistence type="predicted"/>
<dbReference type="PANTHER" id="PTHR43384:SF14">
    <property type="entry name" value="ESX-1 SECRETION-ASSOCIATED PROTEIN ESPI"/>
    <property type="match status" value="1"/>
</dbReference>
<name>A0A4P6F025_9MICO</name>
<organism evidence="4 5">
    <name type="scientific">Xylanimonas protaetiae</name>
    <dbReference type="NCBI Taxonomy" id="2509457"/>
    <lineage>
        <taxon>Bacteria</taxon>
        <taxon>Bacillati</taxon>
        <taxon>Actinomycetota</taxon>
        <taxon>Actinomycetes</taxon>
        <taxon>Micrococcales</taxon>
        <taxon>Promicromonosporaceae</taxon>
        <taxon>Xylanimonas</taxon>
    </lineage>
</organism>
<keyword evidence="2" id="KW-1133">Transmembrane helix</keyword>